<reference evidence="1" key="1">
    <citation type="submission" date="2021-01" db="EMBL/GenBank/DDBJ databases">
        <title>Deciphering the adaptive evolutionary patterns associated with biogeogrpahic diversity in the finger millet blast pathogen Magnaporthe oryzae in Eastern Africa.</title>
        <authorList>
            <person name="Onyema G."/>
            <person name="Shittu T.A."/>
            <person name="Dodsworth S."/>
            <person name="Devilliers S."/>
            <person name="Muthumeenakshi S."/>
            <person name="Sreenivasaprasad S."/>
        </authorList>
    </citation>
    <scope>NUCLEOTIDE SEQUENCE</scope>
    <source>
        <strain evidence="1">D15/s37</strain>
    </source>
</reference>
<name>A0ABQ8NN17_PYRGI</name>
<gene>
    <name evidence="1" type="ORF">MCOR33_004629</name>
</gene>
<organism evidence="1 2">
    <name type="scientific">Pyricularia grisea</name>
    <name type="common">Crabgrass-specific blast fungus</name>
    <name type="synonym">Magnaporthe grisea</name>
    <dbReference type="NCBI Taxonomy" id="148305"/>
    <lineage>
        <taxon>Eukaryota</taxon>
        <taxon>Fungi</taxon>
        <taxon>Dikarya</taxon>
        <taxon>Ascomycota</taxon>
        <taxon>Pezizomycotina</taxon>
        <taxon>Sordariomycetes</taxon>
        <taxon>Sordariomycetidae</taxon>
        <taxon>Magnaporthales</taxon>
        <taxon>Pyriculariaceae</taxon>
        <taxon>Pyricularia</taxon>
    </lineage>
</organism>
<dbReference type="Proteomes" id="UP001059893">
    <property type="component" value="Unassembled WGS sequence"/>
</dbReference>
<sequence length="159" mass="18214">MAVSFRESGDAEKHQPIQIRVRERVQTFEYATETKRKTTSCNNARGNNARAKKDRLSWCSRTESELWANIARHILLIAFTRTVRDYVYTGLRGGAKGEGCRPPKRWQFRLISSPLALCCNYRRFETCINQPLLPTGFGKVLGYTGKVKFLHNPSNCRDG</sequence>
<evidence type="ECO:0000313" key="1">
    <source>
        <dbReference type="EMBL" id="KAI6299388.1"/>
    </source>
</evidence>
<accession>A0ABQ8NN17</accession>
<protein>
    <submittedName>
        <fullName evidence="1">Uncharacterized protein</fullName>
    </submittedName>
</protein>
<proteinExistence type="predicted"/>
<dbReference type="EMBL" id="JABSND010000069">
    <property type="protein sequence ID" value="KAI6299388.1"/>
    <property type="molecule type" value="Genomic_DNA"/>
</dbReference>
<keyword evidence="2" id="KW-1185">Reference proteome</keyword>
<comment type="caution">
    <text evidence="1">The sequence shown here is derived from an EMBL/GenBank/DDBJ whole genome shotgun (WGS) entry which is preliminary data.</text>
</comment>
<evidence type="ECO:0000313" key="2">
    <source>
        <dbReference type="Proteomes" id="UP001059893"/>
    </source>
</evidence>